<keyword evidence="3" id="KW-1185">Reference proteome</keyword>
<evidence type="ECO:0000313" key="3">
    <source>
        <dbReference type="Proteomes" id="UP001206126"/>
    </source>
</evidence>
<dbReference type="RefSeq" id="WP_258820154.1">
    <property type="nucleotide sequence ID" value="NZ_JANUHB010000001.1"/>
</dbReference>
<dbReference type="Proteomes" id="UP001206126">
    <property type="component" value="Unassembled WGS sequence"/>
</dbReference>
<proteinExistence type="predicted"/>
<keyword evidence="1" id="KW-1133">Transmembrane helix</keyword>
<reference evidence="2 3" key="1">
    <citation type="submission" date="2022-08" db="EMBL/GenBank/DDBJ databases">
        <title>Reclassification of Massilia species as members of the genera Telluria, Duganella, Pseudoduganella, Mokoshia gen. nov. and Zemynaea gen. nov. using orthogonal and non-orthogonal genome-based approaches.</title>
        <authorList>
            <person name="Bowman J.P."/>
        </authorList>
    </citation>
    <scope>NUCLEOTIDE SEQUENCE [LARGE SCALE GENOMIC DNA]</scope>
    <source>
        <strain evidence="2 3">JCM 31605</strain>
    </source>
</reference>
<feature type="transmembrane region" description="Helical" evidence="1">
    <location>
        <begin position="39"/>
        <end position="57"/>
    </location>
</feature>
<organism evidence="2 3">
    <name type="scientific">Massilia agilis</name>
    <dbReference type="NCBI Taxonomy" id="1811226"/>
    <lineage>
        <taxon>Bacteria</taxon>
        <taxon>Pseudomonadati</taxon>
        <taxon>Pseudomonadota</taxon>
        <taxon>Betaproteobacteria</taxon>
        <taxon>Burkholderiales</taxon>
        <taxon>Oxalobacteraceae</taxon>
        <taxon>Telluria group</taxon>
        <taxon>Massilia</taxon>
    </lineage>
</organism>
<evidence type="ECO:0000256" key="1">
    <source>
        <dbReference type="SAM" id="Phobius"/>
    </source>
</evidence>
<name>A0ABT2D7J2_9BURK</name>
<sequence>MDSFERDISKQLADLKQGLMVIKANYATKADVLEAKTSLIMWIIGLGLFTQVAPKALKSLFG</sequence>
<evidence type="ECO:0000313" key="2">
    <source>
        <dbReference type="EMBL" id="MCS0806361.1"/>
    </source>
</evidence>
<gene>
    <name evidence="2" type="ORF">NX774_00275</name>
</gene>
<comment type="caution">
    <text evidence="2">The sequence shown here is derived from an EMBL/GenBank/DDBJ whole genome shotgun (WGS) entry which is preliminary data.</text>
</comment>
<dbReference type="EMBL" id="JANUHB010000001">
    <property type="protein sequence ID" value="MCS0806361.1"/>
    <property type="molecule type" value="Genomic_DNA"/>
</dbReference>
<keyword evidence="1" id="KW-0472">Membrane</keyword>
<accession>A0ABT2D7J2</accession>
<keyword evidence="1" id="KW-0812">Transmembrane</keyword>
<protein>
    <submittedName>
        <fullName evidence="2">Uncharacterized protein</fullName>
    </submittedName>
</protein>